<evidence type="ECO:0000259" key="1">
    <source>
        <dbReference type="Pfam" id="PF18899"/>
    </source>
</evidence>
<dbReference type="Gene3D" id="3.40.1350.10">
    <property type="match status" value="1"/>
</dbReference>
<comment type="caution">
    <text evidence="2">The sequence shown here is derived from an EMBL/GenBank/DDBJ whole genome shotgun (WGS) entry which is preliminary data.</text>
</comment>
<accession>A0ABR5VKA2</accession>
<name>A0ABR5VKA2_MARGR</name>
<gene>
    <name evidence="2" type="ORF">AY586_13075</name>
</gene>
<protein>
    <submittedName>
        <fullName evidence="2">Transporter</fullName>
    </submittedName>
</protein>
<feature type="domain" description="DUF5655" evidence="1">
    <location>
        <begin position="200"/>
        <end position="302"/>
    </location>
</feature>
<proteinExistence type="predicted"/>
<keyword evidence="3" id="KW-1185">Reference proteome</keyword>
<reference evidence="2 3" key="1">
    <citation type="submission" date="2016-02" db="EMBL/GenBank/DDBJ databases">
        <title>Genome sequence of Marichromatium gracile YL-28, a purple sulfur bacterium.</title>
        <authorList>
            <person name="Zhao C."/>
            <person name="Hong X."/>
            <person name="Chen S."/>
            <person name="Yang S."/>
        </authorList>
    </citation>
    <scope>NUCLEOTIDE SEQUENCE [LARGE SCALE GENOMIC DNA]</scope>
    <source>
        <strain evidence="2 3">YL28</strain>
    </source>
</reference>
<dbReference type="Pfam" id="PF18899">
    <property type="entry name" value="DUF5655"/>
    <property type="match status" value="1"/>
</dbReference>
<evidence type="ECO:0000313" key="3">
    <source>
        <dbReference type="Proteomes" id="UP000075766"/>
    </source>
</evidence>
<evidence type="ECO:0000313" key="2">
    <source>
        <dbReference type="EMBL" id="KXX64638.1"/>
    </source>
</evidence>
<dbReference type="Proteomes" id="UP000075766">
    <property type="component" value="Unassembled WGS sequence"/>
</dbReference>
<organism evidence="2 3">
    <name type="scientific">Marichromatium gracile</name>
    <name type="common">Chromatium gracile</name>
    <dbReference type="NCBI Taxonomy" id="1048"/>
    <lineage>
        <taxon>Bacteria</taxon>
        <taxon>Pseudomonadati</taxon>
        <taxon>Pseudomonadota</taxon>
        <taxon>Gammaproteobacteria</taxon>
        <taxon>Chromatiales</taxon>
        <taxon>Chromatiaceae</taxon>
        <taxon>Marichromatium</taxon>
    </lineage>
</organism>
<dbReference type="InterPro" id="IPR011856">
    <property type="entry name" value="tRNA_endonuc-like_dom_sf"/>
</dbReference>
<dbReference type="EMBL" id="LSYU01000050">
    <property type="protein sequence ID" value="KXX64638.1"/>
    <property type="molecule type" value="Genomic_DNA"/>
</dbReference>
<dbReference type="InterPro" id="IPR043714">
    <property type="entry name" value="DUF5655"/>
</dbReference>
<sequence>MSDIKLFQIDADGAQQLKAGTVALERSLQHLIERNLDVLLGVSFLASEYSTGKKHGGRIDTLGIDENGSPVIIEYKRHLNENVINQGLYYLDWLLDHRAEFKLLVMERLGAGQADSIDWTSPRLLCIAGGFTKYDEHAVAQINRNIELIRYARYGDELLMLDLVNRTVAIESVETDDKPTANKYTPVLISEALSQLSPTLDDVWNAVRTFLLGLGDLDEVTVKETKFYMAFRRLKNFACVRPTNKHLTIWAKVDPDTVELVEGFTRDMRNIGHYGTGDLEIQLHTLDDVERAKPLLVRAFEDN</sequence>
<dbReference type="RefSeq" id="WP_062275062.1">
    <property type="nucleotide sequence ID" value="NZ_LSYU01000050.1"/>
</dbReference>